<feature type="transmembrane region" description="Helical" evidence="8">
    <location>
        <begin position="88"/>
        <end position="111"/>
    </location>
</feature>
<accession>A0A6H9WIM8</accession>
<feature type="transmembrane region" description="Helical" evidence="8">
    <location>
        <begin position="319"/>
        <end position="348"/>
    </location>
</feature>
<reference evidence="10 11" key="1">
    <citation type="submission" date="2019-09" db="EMBL/GenBank/DDBJ databases">
        <title>Phylogeny of genus Pseudoclavibacter and closely related genus.</title>
        <authorList>
            <person name="Li Y."/>
        </authorList>
    </citation>
    <scope>NUCLEOTIDE SEQUENCE [LARGE SCALE GENOMIC DNA]</scope>
    <source>
        <strain evidence="10 11">EGI 60007</strain>
    </source>
</reference>
<evidence type="ECO:0000259" key="9">
    <source>
        <dbReference type="PROSITE" id="PS50850"/>
    </source>
</evidence>
<feature type="transmembrane region" description="Helical" evidence="8">
    <location>
        <begin position="56"/>
        <end position="76"/>
    </location>
</feature>
<dbReference type="GO" id="GO:1990961">
    <property type="term" value="P:xenobiotic detoxification by transmembrane export across the plasma membrane"/>
    <property type="evidence" value="ECO:0007669"/>
    <property type="project" value="InterPro"/>
</dbReference>
<dbReference type="EMBL" id="WBJY01000002">
    <property type="protein sequence ID" value="KAB1648367.1"/>
    <property type="molecule type" value="Genomic_DNA"/>
</dbReference>
<name>A0A6H9WIM8_9MICO</name>
<comment type="similarity">
    <text evidence="2">Belongs to the major facilitator superfamily. Bcr/CmlA family.</text>
</comment>
<dbReference type="NCBIfam" id="TIGR00710">
    <property type="entry name" value="efflux_Bcr_CflA"/>
    <property type="match status" value="1"/>
</dbReference>
<feature type="transmembrane region" description="Helical" evidence="8">
    <location>
        <begin position="21"/>
        <end position="44"/>
    </location>
</feature>
<organism evidence="10 11">
    <name type="scientific">Pseudoclavibacter endophyticus</name>
    <dbReference type="NCBI Taxonomy" id="1778590"/>
    <lineage>
        <taxon>Bacteria</taxon>
        <taxon>Bacillati</taxon>
        <taxon>Actinomycetota</taxon>
        <taxon>Actinomycetes</taxon>
        <taxon>Micrococcales</taxon>
        <taxon>Microbacteriaceae</taxon>
        <taxon>Pseudoclavibacter</taxon>
    </lineage>
</organism>
<feature type="transmembrane region" description="Helical" evidence="8">
    <location>
        <begin position="291"/>
        <end position="313"/>
    </location>
</feature>
<evidence type="ECO:0000256" key="5">
    <source>
        <dbReference type="ARBA" id="ARBA00022692"/>
    </source>
</evidence>
<dbReference type="PANTHER" id="PTHR43124:SF3">
    <property type="entry name" value="CHLORAMPHENICOL EFFLUX PUMP RV0191"/>
    <property type="match status" value="1"/>
</dbReference>
<keyword evidence="6 8" id="KW-1133">Transmembrane helix</keyword>
<evidence type="ECO:0000256" key="6">
    <source>
        <dbReference type="ARBA" id="ARBA00022989"/>
    </source>
</evidence>
<dbReference type="InterPro" id="IPR011701">
    <property type="entry name" value="MFS"/>
</dbReference>
<evidence type="ECO:0000313" key="11">
    <source>
        <dbReference type="Proteomes" id="UP000431744"/>
    </source>
</evidence>
<dbReference type="InterPro" id="IPR020846">
    <property type="entry name" value="MFS_dom"/>
</dbReference>
<gene>
    <name evidence="10" type="ORF">F8O04_11790</name>
</gene>
<dbReference type="Proteomes" id="UP000431744">
    <property type="component" value="Unassembled WGS sequence"/>
</dbReference>
<sequence>MTHLPTEPGPGTGQRTRLGPVLLIILGVLAGMGPLSTDLVLPSFTAIAADLEADPALVQLTHTGFLVGIAIGPLLVGPIADRIGRRPVLLCLLALYTVAAIAMAIAGSVVLLLALRVAQGLGAAAGVVLSRAIAADLTTGVRAVRAVSMISIAVGISALVAPTIGGALQTQFGWRAVFVALAVLGALLFLVVLAVVPETHPAAERSRGVGPLSALHGMSSLLRRGDVRGYVVAIGAGYAAMAAFLVASPFVGQRLLHLNPLTYGILLTSAATGVALASVVNTLLAGRFTAGTLLIAGQVLTVVAASTLLVFAASGALGVAVFFACAFLLFAGTGLTMANTTALTLAVAGRSRGSASALCSAGQYAFGALAPVIVGAAGTSSALPMALAVASFAALGVVAVALARLGARA</sequence>
<feature type="transmembrane region" description="Helical" evidence="8">
    <location>
        <begin position="117"/>
        <end position="134"/>
    </location>
</feature>
<comment type="caution">
    <text evidence="10">The sequence shown here is derived from an EMBL/GenBank/DDBJ whole genome shotgun (WGS) entry which is preliminary data.</text>
</comment>
<evidence type="ECO:0000256" key="2">
    <source>
        <dbReference type="ARBA" id="ARBA00006236"/>
    </source>
</evidence>
<feature type="transmembrane region" description="Helical" evidence="8">
    <location>
        <begin position="174"/>
        <end position="196"/>
    </location>
</feature>
<dbReference type="InterPro" id="IPR036259">
    <property type="entry name" value="MFS_trans_sf"/>
</dbReference>
<dbReference type="GO" id="GO:0005886">
    <property type="term" value="C:plasma membrane"/>
    <property type="evidence" value="ECO:0007669"/>
    <property type="project" value="UniProtKB-SubCell"/>
</dbReference>
<dbReference type="Gene3D" id="1.20.1720.10">
    <property type="entry name" value="Multidrug resistance protein D"/>
    <property type="match status" value="1"/>
</dbReference>
<evidence type="ECO:0000313" key="10">
    <source>
        <dbReference type="EMBL" id="KAB1648367.1"/>
    </source>
</evidence>
<feature type="transmembrane region" description="Helical" evidence="8">
    <location>
        <begin position="146"/>
        <end position="168"/>
    </location>
</feature>
<dbReference type="PROSITE" id="PS50850">
    <property type="entry name" value="MFS"/>
    <property type="match status" value="1"/>
</dbReference>
<dbReference type="RefSeq" id="WP_158029562.1">
    <property type="nucleotide sequence ID" value="NZ_BMHG01000001.1"/>
</dbReference>
<feature type="transmembrane region" description="Helical" evidence="8">
    <location>
        <begin position="263"/>
        <end position="284"/>
    </location>
</feature>
<evidence type="ECO:0000256" key="7">
    <source>
        <dbReference type="ARBA" id="ARBA00023136"/>
    </source>
</evidence>
<dbReference type="SUPFAM" id="SSF103473">
    <property type="entry name" value="MFS general substrate transporter"/>
    <property type="match status" value="1"/>
</dbReference>
<dbReference type="CDD" id="cd17320">
    <property type="entry name" value="MFS_MdfA_MDR_like"/>
    <property type="match status" value="1"/>
</dbReference>
<dbReference type="InterPro" id="IPR050189">
    <property type="entry name" value="MFS_Efflux_Transporters"/>
</dbReference>
<dbReference type="PANTHER" id="PTHR43124">
    <property type="entry name" value="PURINE EFFLUX PUMP PBUE"/>
    <property type="match status" value="1"/>
</dbReference>
<feature type="domain" description="Major facilitator superfamily (MFS) profile" evidence="9">
    <location>
        <begin position="22"/>
        <end position="408"/>
    </location>
</feature>
<feature type="transmembrane region" description="Helical" evidence="8">
    <location>
        <begin position="230"/>
        <end position="251"/>
    </location>
</feature>
<dbReference type="GO" id="GO:0042910">
    <property type="term" value="F:xenobiotic transmembrane transporter activity"/>
    <property type="evidence" value="ECO:0007669"/>
    <property type="project" value="InterPro"/>
</dbReference>
<feature type="transmembrane region" description="Helical" evidence="8">
    <location>
        <begin position="355"/>
        <end position="377"/>
    </location>
</feature>
<evidence type="ECO:0000256" key="1">
    <source>
        <dbReference type="ARBA" id="ARBA00004651"/>
    </source>
</evidence>
<protein>
    <submittedName>
        <fullName evidence="10">Multidrug effflux MFS transporter</fullName>
    </submittedName>
</protein>
<dbReference type="InterPro" id="IPR004812">
    <property type="entry name" value="Efflux_drug-R_Bcr/CmlA"/>
</dbReference>
<evidence type="ECO:0000256" key="4">
    <source>
        <dbReference type="ARBA" id="ARBA00022475"/>
    </source>
</evidence>
<evidence type="ECO:0000256" key="8">
    <source>
        <dbReference type="SAM" id="Phobius"/>
    </source>
</evidence>
<keyword evidence="7 8" id="KW-0472">Membrane</keyword>
<keyword evidence="11" id="KW-1185">Reference proteome</keyword>
<keyword evidence="5 8" id="KW-0812">Transmembrane</keyword>
<comment type="subcellular location">
    <subcellularLocation>
        <location evidence="1">Cell membrane</location>
        <topology evidence="1">Multi-pass membrane protein</topology>
    </subcellularLocation>
</comment>
<feature type="transmembrane region" description="Helical" evidence="8">
    <location>
        <begin position="383"/>
        <end position="403"/>
    </location>
</feature>
<dbReference type="AlphaFoldDB" id="A0A6H9WIM8"/>
<dbReference type="Pfam" id="PF07690">
    <property type="entry name" value="MFS_1"/>
    <property type="match status" value="1"/>
</dbReference>
<evidence type="ECO:0000256" key="3">
    <source>
        <dbReference type="ARBA" id="ARBA00022448"/>
    </source>
</evidence>
<keyword evidence="3" id="KW-0813">Transport</keyword>
<keyword evidence="4" id="KW-1003">Cell membrane</keyword>
<proteinExistence type="inferred from homology"/>
<dbReference type="OrthoDB" id="9814303at2"/>